<evidence type="ECO:0000256" key="1">
    <source>
        <dbReference type="SAM" id="MobiDB-lite"/>
    </source>
</evidence>
<accession>A0A195F2X5</accession>
<keyword evidence="3" id="KW-1185">Reference proteome</keyword>
<proteinExistence type="predicted"/>
<feature type="region of interest" description="Disordered" evidence="1">
    <location>
        <begin position="68"/>
        <end position="91"/>
    </location>
</feature>
<protein>
    <submittedName>
        <fullName evidence="2">Uncharacterized protein</fullName>
    </submittedName>
</protein>
<evidence type="ECO:0000313" key="2">
    <source>
        <dbReference type="EMBL" id="KYN34439.1"/>
    </source>
</evidence>
<reference evidence="2 3" key="1">
    <citation type="submission" date="2016-03" db="EMBL/GenBank/DDBJ databases">
        <title>Trachymyrmex septentrionalis WGS genome.</title>
        <authorList>
            <person name="Nygaard S."/>
            <person name="Hu H."/>
            <person name="Boomsma J."/>
            <person name="Zhang G."/>
        </authorList>
    </citation>
    <scope>NUCLEOTIDE SEQUENCE [LARGE SCALE GENOMIC DNA]</scope>
    <source>
        <strain evidence="2">Tsep2-gDNA-1</strain>
        <tissue evidence="2">Whole body</tissue>
    </source>
</reference>
<gene>
    <name evidence="2" type="ORF">ALC56_10926</name>
</gene>
<dbReference type="AlphaFoldDB" id="A0A195F2X5"/>
<feature type="non-terminal residue" evidence="2">
    <location>
        <position position="1"/>
    </location>
</feature>
<dbReference type="EMBL" id="KQ981856">
    <property type="protein sequence ID" value="KYN34439.1"/>
    <property type="molecule type" value="Genomic_DNA"/>
</dbReference>
<evidence type="ECO:0000313" key="3">
    <source>
        <dbReference type="Proteomes" id="UP000078541"/>
    </source>
</evidence>
<dbReference type="Proteomes" id="UP000078541">
    <property type="component" value="Unassembled WGS sequence"/>
</dbReference>
<sequence>GGGFWSSASAFARSLARSRFQPSFEASITGRQGTRHPAEMRVNFDHGCSGEHEKSDYEPVDTKRDCFRRSSRAPPDSFSRDNESNFFSLPT</sequence>
<organism evidence="2 3">
    <name type="scientific">Trachymyrmex septentrionalis</name>
    <dbReference type="NCBI Taxonomy" id="34720"/>
    <lineage>
        <taxon>Eukaryota</taxon>
        <taxon>Metazoa</taxon>
        <taxon>Ecdysozoa</taxon>
        <taxon>Arthropoda</taxon>
        <taxon>Hexapoda</taxon>
        <taxon>Insecta</taxon>
        <taxon>Pterygota</taxon>
        <taxon>Neoptera</taxon>
        <taxon>Endopterygota</taxon>
        <taxon>Hymenoptera</taxon>
        <taxon>Apocrita</taxon>
        <taxon>Aculeata</taxon>
        <taxon>Formicoidea</taxon>
        <taxon>Formicidae</taxon>
        <taxon>Myrmicinae</taxon>
        <taxon>Trachymyrmex</taxon>
    </lineage>
</organism>
<name>A0A195F2X5_9HYME</name>